<sequence length="239" mass="27266">MKYGKLTYLEIAEKAKEDYIAIIPTGCTEQQGPHATVDFDTWFAEELMEDVSDKASKRYGIKTIVLPAIPFGPTKEHKNFGSGYINIPQEVYEEVIYSVLISLSEQGFKKLIIWRGCGGHQVDQVMDRFNYYYKECNVLTLNHPFYDVWCKCGGSNIPGGHADSFTTSIALYKHPDDIRINRIKDPNSKEPDWTDPNLDFSEYSSTGVIGDPTHASKELGERLWHEVVDRVVEMLKKLM</sequence>
<reference evidence="6 7" key="2">
    <citation type="journal article" date="2013" name="PLoS ONE">
        <title>INDIGO - INtegrated Data Warehouse of MIcrobial GenOmes with Examples from the Red Sea Extremophiles.</title>
        <authorList>
            <person name="Alam I."/>
            <person name="Antunes A."/>
            <person name="Kamau A.A."/>
            <person name="Ba Alawi W."/>
            <person name="Kalkatawi M."/>
            <person name="Stingl U."/>
            <person name="Bajic V.B."/>
        </authorList>
    </citation>
    <scope>NUCLEOTIDE SEQUENCE [LARGE SCALE GENOMIC DNA]</scope>
    <source>
        <strain evidence="6 7">SSD-17B</strain>
    </source>
</reference>
<dbReference type="GO" id="GO:0046872">
    <property type="term" value="F:metal ion binding"/>
    <property type="evidence" value="ECO:0007669"/>
    <property type="project" value="UniProtKB-KW"/>
</dbReference>
<dbReference type="GO" id="GO:0009231">
    <property type="term" value="P:riboflavin biosynthetic process"/>
    <property type="evidence" value="ECO:0007669"/>
    <property type="project" value="TreeGrafter"/>
</dbReference>
<keyword evidence="3 6" id="KW-0378">Hydrolase</keyword>
<evidence type="ECO:0000313" key="7">
    <source>
        <dbReference type="Proteomes" id="UP000005707"/>
    </source>
</evidence>
<reference evidence="6 7" key="1">
    <citation type="journal article" date="2011" name="J. Bacteriol.">
        <title>Genome sequence of Haloplasma contractile, an unusual contractile bacterium from a deep-sea anoxic brine lake.</title>
        <authorList>
            <person name="Antunes A."/>
            <person name="Alam I."/>
            <person name="El Dorry H."/>
            <person name="Siam R."/>
            <person name="Robertson A."/>
            <person name="Bajic V.B."/>
            <person name="Stingl U."/>
        </authorList>
    </citation>
    <scope>NUCLEOTIDE SEQUENCE [LARGE SCALE GENOMIC DNA]</scope>
    <source>
        <strain evidence="6 7">SSD-17B</strain>
    </source>
</reference>
<dbReference type="eggNOG" id="COG1402">
    <property type="taxonomic scope" value="Bacteria"/>
</dbReference>
<name>F7Q1X3_9MOLU</name>
<organism evidence="6 7">
    <name type="scientific">Haloplasma contractile SSD-17B</name>
    <dbReference type="NCBI Taxonomy" id="1033810"/>
    <lineage>
        <taxon>Bacteria</taxon>
        <taxon>Bacillati</taxon>
        <taxon>Mycoplasmatota</taxon>
        <taxon>Mollicutes</taxon>
        <taxon>Haloplasmatales</taxon>
        <taxon>Haloplasmataceae</taxon>
        <taxon>Haloplasma</taxon>
    </lineage>
</organism>
<proteinExistence type="inferred from homology"/>
<dbReference type="Gene3D" id="3.40.50.10310">
    <property type="entry name" value="Creatininase"/>
    <property type="match status" value="1"/>
</dbReference>
<dbReference type="Pfam" id="PF02633">
    <property type="entry name" value="Creatininase"/>
    <property type="match status" value="1"/>
</dbReference>
<comment type="cofactor">
    <cofactor evidence="1">
        <name>Zn(2+)</name>
        <dbReference type="ChEBI" id="CHEBI:29105"/>
    </cofactor>
</comment>
<evidence type="ECO:0000256" key="4">
    <source>
        <dbReference type="ARBA" id="ARBA00022833"/>
    </source>
</evidence>
<gene>
    <name evidence="6" type="primary">cre1</name>
    <name evidence="6" type="ORF">HLPCO_001741</name>
</gene>
<dbReference type="GO" id="GO:0016811">
    <property type="term" value="F:hydrolase activity, acting on carbon-nitrogen (but not peptide) bonds, in linear amides"/>
    <property type="evidence" value="ECO:0007669"/>
    <property type="project" value="TreeGrafter"/>
</dbReference>
<dbReference type="PANTHER" id="PTHR35005">
    <property type="entry name" value="3-DEHYDRO-SCYLLO-INOSOSE HYDROLASE"/>
    <property type="match status" value="1"/>
</dbReference>
<dbReference type="InParanoid" id="F7Q1X3"/>
<dbReference type="RefSeq" id="WP_008825218.1">
    <property type="nucleotide sequence ID" value="NZ_AFNU02000005.1"/>
</dbReference>
<dbReference type="PANTHER" id="PTHR35005:SF1">
    <property type="entry name" value="2-AMINO-5-FORMYLAMINO-6-RIBOSYLAMINOPYRIMIDIN-4(3H)-ONE 5'-MONOPHOSPHATE DEFORMYLASE"/>
    <property type="match status" value="1"/>
</dbReference>
<comment type="similarity">
    <text evidence="5">Belongs to the creatininase superfamily.</text>
</comment>
<dbReference type="EC" id="3.5.2.10" evidence="6"/>
<keyword evidence="4" id="KW-0862">Zinc</keyword>
<dbReference type="EMBL" id="AFNU02000005">
    <property type="protein sequence ID" value="ERJ12214.1"/>
    <property type="molecule type" value="Genomic_DNA"/>
</dbReference>
<evidence type="ECO:0000256" key="3">
    <source>
        <dbReference type="ARBA" id="ARBA00022801"/>
    </source>
</evidence>
<dbReference type="InterPro" id="IPR003785">
    <property type="entry name" value="Creatininase/forma_Hydrolase"/>
</dbReference>
<dbReference type="SUPFAM" id="SSF102215">
    <property type="entry name" value="Creatininase"/>
    <property type="match status" value="1"/>
</dbReference>
<keyword evidence="2" id="KW-0479">Metal-binding</keyword>
<evidence type="ECO:0000256" key="5">
    <source>
        <dbReference type="ARBA" id="ARBA00024029"/>
    </source>
</evidence>
<dbReference type="Proteomes" id="UP000005707">
    <property type="component" value="Unassembled WGS sequence"/>
</dbReference>
<dbReference type="OrthoDB" id="9801445at2"/>
<protein>
    <submittedName>
        <fullName evidence="6">Creatininase protein</fullName>
        <ecNumber evidence="6">3.5.2.10</ecNumber>
    </submittedName>
</protein>
<keyword evidence="7" id="KW-1185">Reference proteome</keyword>
<evidence type="ECO:0000256" key="2">
    <source>
        <dbReference type="ARBA" id="ARBA00022723"/>
    </source>
</evidence>
<evidence type="ECO:0000313" key="6">
    <source>
        <dbReference type="EMBL" id="ERJ12214.1"/>
    </source>
</evidence>
<dbReference type="STRING" id="1033810.HLPCO_001741"/>
<dbReference type="AlphaFoldDB" id="F7Q1X3"/>
<accession>F7Q1X3</accession>
<dbReference type="GO" id="GO:0047789">
    <property type="term" value="F:creatininase activity"/>
    <property type="evidence" value="ECO:0007669"/>
    <property type="project" value="UniProtKB-EC"/>
</dbReference>
<evidence type="ECO:0000256" key="1">
    <source>
        <dbReference type="ARBA" id="ARBA00001947"/>
    </source>
</evidence>
<comment type="caution">
    <text evidence="6">The sequence shown here is derived from an EMBL/GenBank/DDBJ whole genome shotgun (WGS) entry which is preliminary data.</text>
</comment>
<dbReference type="InterPro" id="IPR024087">
    <property type="entry name" value="Creatininase-like_sf"/>
</dbReference>